<evidence type="ECO:0000313" key="1">
    <source>
        <dbReference type="EMBL" id="TVZ02747.1"/>
    </source>
</evidence>
<accession>A0A6P2BVM5</accession>
<evidence type="ECO:0000313" key="2">
    <source>
        <dbReference type="Proteomes" id="UP000460272"/>
    </source>
</evidence>
<protein>
    <submittedName>
        <fullName evidence="1">Uncharacterized protein</fullName>
    </submittedName>
</protein>
<dbReference type="EMBL" id="RPFW01000005">
    <property type="protein sequence ID" value="TVZ02747.1"/>
    <property type="molecule type" value="Genomic_DNA"/>
</dbReference>
<organism evidence="1 2">
    <name type="scientific">Trebonia kvetii</name>
    <dbReference type="NCBI Taxonomy" id="2480626"/>
    <lineage>
        <taxon>Bacteria</taxon>
        <taxon>Bacillati</taxon>
        <taxon>Actinomycetota</taxon>
        <taxon>Actinomycetes</taxon>
        <taxon>Streptosporangiales</taxon>
        <taxon>Treboniaceae</taxon>
        <taxon>Trebonia</taxon>
    </lineage>
</organism>
<gene>
    <name evidence="1" type="ORF">EAS64_27235</name>
</gene>
<dbReference type="AlphaFoldDB" id="A0A6P2BVM5"/>
<proteinExistence type="predicted"/>
<keyword evidence="2" id="KW-1185">Reference proteome</keyword>
<reference evidence="1 2" key="1">
    <citation type="submission" date="2018-11" db="EMBL/GenBank/DDBJ databases">
        <title>Trebonia kvetii gen.nov., sp.nov., a novel acidophilic actinobacterium, and proposal of the new actinobacterial family Treboniaceae fam. nov.</title>
        <authorList>
            <person name="Rapoport D."/>
            <person name="Sagova-Mareckova M."/>
            <person name="Sedlacek I."/>
            <person name="Provaznik J."/>
            <person name="Kralova S."/>
            <person name="Pavlinic D."/>
            <person name="Benes V."/>
            <person name="Kopecky J."/>
        </authorList>
    </citation>
    <scope>NUCLEOTIDE SEQUENCE [LARGE SCALE GENOMIC DNA]</scope>
    <source>
        <strain evidence="1 2">15Tr583</strain>
    </source>
</reference>
<dbReference type="Proteomes" id="UP000460272">
    <property type="component" value="Unassembled WGS sequence"/>
</dbReference>
<sequence length="101" mass="10209">MKFRAGQQLVSAVDSTAVIVIKAPAVECTLTCGGVPMAAPDEPVTAAQADPALMGGTQIGKRYVDEAETIQLLCTKAGSGTLALDGKALLIQAAKPLPASD</sequence>
<dbReference type="OrthoDB" id="7478453at2"/>
<comment type="caution">
    <text evidence="1">The sequence shown here is derived from an EMBL/GenBank/DDBJ whole genome shotgun (WGS) entry which is preliminary data.</text>
</comment>
<name>A0A6P2BVM5_9ACTN</name>